<dbReference type="Pfam" id="PF08447">
    <property type="entry name" value="PAS_3"/>
    <property type="match status" value="2"/>
</dbReference>
<evidence type="ECO:0000259" key="5">
    <source>
        <dbReference type="PROSITE" id="PS50887"/>
    </source>
</evidence>
<dbReference type="InterPro" id="IPR043128">
    <property type="entry name" value="Rev_trsase/Diguanyl_cyclase"/>
</dbReference>
<dbReference type="InterPro" id="IPR013655">
    <property type="entry name" value="PAS_fold_3"/>
</dbReference>
<feature type="domain" description="EAL" evidence="4">
    <location>
        <begin position="482"/>
        <end position="733"/>
    </location>
</feature>
<dbReference type="InterPro" id="IPR001610">
    <property type="entry name" value="PAC"/>
</dbReference>
<dbReference type="InterPro" id="IPR035965">
    <property type="entry name" value="PAS-like_dom_sf"/>
</dbReference>
<dbReference type="InterPro" id="IPR035919">
    <property type="entry name" value="EAL_sf"/>
</dbReference>
<sequence length="758" mass="85719">MKQRKQVSAINTVNKSAIKQAPDTSDLAERESRWNYALVGSGLGVWDHNNLTGTKYYSDTWKEIRGMAPHEEADGDYEAWLKLLHPDDRDFVIRAIEKQIAGDPDYHVFEYRERHKDGRWVWIECRGACVEWDENGAPARIVGTDTDITARKRSEEMLEHLSRRLDLALEISRIGVFEADLDAGTVEWDDRLLAMYGLEGTPRVKLSEAWEQALHPDDRERTLRNLETSLEKDRGLLQEFRIIRGDGAERVIRSRSAFFLDADGKRKLIGANWDVTEEVSLRNDLQKAKDLAEARNQELEAARESIEHLALHDYLTELPNRRYLDRMLDERSAGCRENGLTLAILHIDLDRFKQINDTLGHRAGDAMLKHVARVLKDSVRASDFVARIGGDEFVVLCTIESAPKKLSNMAARIIRELSKPVRYEGHDCRFGASIGIAAESGKDLDAKQLLLNADIALYRAKGAGRNRHEFFSKDARRTIIAAKRLSDEMLLGLERNEFIPFYQLQFHAQTLEVAGVETLARWRHPEHGLLTPGHFLTIAEDLDVVSAIDGLILEKGLADRAAWARDGFVTPKLSVNVSSRRLADPGLAKKLRVQKIEPGILSFELLESISLDDCDDAVLTNLRQFRKLGIDIEIDDFGTGHASIVSLLKLSPRTLKIDRELIRMLPQSAEQRKLVRSIIDIGRSLNILVTAEGVESMDHVRILSDLGCDMLQGYALARPMPAMQIPAFIRNAAWRRHDSGAHALQGVLRQQMKGNRSK</sequence>
<dbReference type="AlphaFoldDB" id="A0A1G4RMW1"/>
<feature type="domain" description="GGDEF" evidence="5">
    <location>
        <begin position="340"/>
        <end position="473"/>
    </location>
</feature>
<dbReference type="InterPro" id="IPR052155">
    <property type="entry name" value="Biofilm_reg_signaling"/>
</dbReference>
<organism evidence="6 7">
    <name type="scientific">Rhizobium mongolense subsp. loessense</name>
    <dbReference type="NCBI Taxonomy" id="158890"/>
    <lineage>
        <taxon>Bacteria</taxon>
        <taxon>Pseudomonadati</taxon>
        <taxon>Pseudomonadota</taxon>
        <taxon>Alphaproteobacteria</taxon>
        <taxon>Hyphomicrobiales</taxon>
        <taxon>Rhizobiaceae</taxon>
        <taxon>Rhizobium/Agrobacterium group</taxon>
        <taxon>Rhizobium</taxon>
    </lineage>
</organism>
<dbReference type="SUPFAM" id="SSF55785">
    <property type="entry name" value="PYP-like sensor domain (PAS domain)"/>
    <property type="match status" value="2"/>
</dbReference>
<evidence type="ECO:0000313" key="6">
    <source>
        <dbReference type="EMBL" id="SCW58282.1"/>
    </source>
</evidence>
<dbReference type="CDD" id="cd00130">
    <property type="entry name" value="PAS"/>
    <property type="match status" value="2"/>
</dbReference>
<protein>
    <submittedName>
        <fullName evidence="6">PAS domain S-box-containing protein/diguanylate cyclase (GGDEF) domain-containing protein</fullName>
    </submittedName>
</protein>
<dbReference type="InterPro" id="IPR001633">
    <property type="entry name" value="EAL_dom"/>
</dbReference>
<dbReference type="Gene3D" id="3.30.450.20">
    <property type="entry name" value="PAS domain"/>
    <property type="match status" value="2"/>
</dbReference>
<dbReference type="CDD" id="cd01949">
    <property type="entry name" value="GGDEF"/>
    <property type="match status" value="1"/>
</dbReference>
<dbReference type="NCBIfam" id="TIGR00254">
    <property type="entry name" value="GGDEF"/>
    <property type="match status" value="1"/>
</dbReference>
<dbReference type="Pfam" id="PF00563">
    <property type="entry name" value="EAL"/>
    <property type="match status" value="1"/>
</dbReference>
<dbReference type="Gene3D" id="3.20.20.450">
    <property type="entry name" value="EAL domain"/>
    <property type="match status" value="1"/>
</dbReference>
<dbReference type="PROSITE" id="PS50113">
    <property type="entry name" value="PAC"/>
    <property type="match status" value="2"/>
</dbReference>
<evidence type="ECO:0000313" key="7">
    <source>
        <dbReference type="Proteomes" id="UP000199542"/>
    </source>
</evidence>
<dbReference type="NCBIfam" id="TIGR00229">
    <property type="entry name" value="sensory_box"/>
    <property type="match status" value="2"/>
</dbReference>
<evidence type="ECO:0000259" key="4">
    <source>
        <dbReference type="PROSITE" id="PS50883"/>
    </source>
</evidence>
<proteinExistence type="predicted"/>
<name>A0A1G4RMW1_9HYPH</name>
<dbReference type="CDD" id="cd01948">
    <property type="entry name" value="EAL"/>
    <property type="match status" value="1"/>
</dbReference>
<dbReference type="InterPro" id="IPR000014">
    <property type="entry name" value="PAS"/>
</dbReference>
<dbReference type="InterPro" id="IPR000160">
    <property type="entry name" value="GGDEF_dom"/>
</dbReference>
<dbReference type="Gene3D" id="2.10.70.100">
    <property type="match status" value="1"/>
</dbReference>
<dbReference type="SMART" id="SM00091">
    <property type="entry name" value="PAS"/>
    <property type="match status" value="2"/>
</dbReference>
<feature type="coiled-coil region" evidence="1">
    <location>
        <begin position="282"/>
        <end position="309"/>
    </location>
</feature>
<reference evidence="6 7" key="1">
    <citation type="submission" date="2016-10" db="EMBL/GenBank/DDBJ databases">
        <authorList>
            <person name="de Groot N.N."/>
        </authorList>
    </citation>
    <scope>NUCLEOTIDE SEQUENCE [LARGE SCALE GENOMIC DNA]</scope>
    <source>
        <strain evidence="6 7">CGMCC 1.3401</strain>
    </source>
</reference>
<dbReference type="SUPFAM" id="SSF55073">
    <property type="entry name" value="Nucleotide cyclase"/>
    <property type="match status" value="1"/>
</dbReference>
<dbReference type="InterPro" id="IPR000700">
    <property type="entry name" value="PAS-assoc_C"/>
</dbReference>
<dbReference type="PROSITE" id="PS50887">
    <property type="entry name" value="GGDEF"/>
    <property type="match status" value="1"/>
</dbReference>
<evidence type="ECO:0000256" key="1">
    <source>
        <dbReference type="SAM" id="Coils"/>
    </source>
</evidence>
<feature type="domain" description="PAC" evidence="3">
    <location>
        <begin position="236"/>
        <end position="287"/>
    </location>
</feature>
<feature type="domain" description="PAS" evidence="2">
    <location>
        <begin position="161"/>
        <end position="233"/>
    </location>
</feature>
<dbReference type="InterPro" id="IPR029787">
    <property type="entry name" value="Nucleotide_cyclase"/>
</dbReference>
<dbReference type="GO" id="GO:0003824">
    <property type="term" value="F:catalytic activity"/>
    <property type="evidence" value="ECO:0007669"/>
    <property type="project" value="UniProtKB-ARBA"/>
</dbReference>
<dbReference type="PANTHER" id="PTHR44757">
    <property type="entry name" value="DIGUANYLATE CYCLASE DGCP"/>
    <property type="match status" value="1"/>
</dbReference>
<feature type="domain" description="PAS" evidence="2">
    <location>
        <begin position="56"/>
        <end position="103"/>
    </location>
</feature>
<dbReference type="SMART" id="SM00267">
    <property type="entry name" value="GGDEF"/>
    <property type="match status" value="1"/>
</dbReference>
<dbReference type="PROSITE" id="PS50883">
    <property type="entry name" value="EAL"/>
    <property type="match status" value="1"/>
</dbReference>
<keyword evidence="1" id="KW-0175">Coiled coil</keyword>
<dbReference type="SMART" id="SM00086">
    <property type="entry name" value="PAC"/>
    <property type="match status" value="2"/>
</dbReference>
<evidence type="ECO:0000259" key="2">
    <source>
        <dbReference type="PROSITE" id="PS50112"/>
    </source>
</evidence>
<dbReference type="PROSITE" id="PS50112">
    <property type="entry name" value="PAS"/>
    <property type="match status" value="2"/>
</dbReference>
<dbReference type="Pfam" id="PF00990">
    <property type="entry name" value="GGDEF"/>
    <property type="match status" value="1"/>
</dbReference>
<dbReference type="SMART" id="SM00052">
    <property type="entry name" value="EAL"/>
    <property type="match status" value="1"/>
</dbReference>
<gene>
    <name evidence="6" type="ORF">SAMN02927900_02917</name>
</gene>
<dbReference type="Gene3D" id="3.30.70.270">
    <property type="match status" value="1"/>
</dbReference>
<feature type="domain" description="PAC" evidence="3">
    <location>
        <begin position="107"/>
        <end position="160"/>
    </location>
</feature>
<evidence type="ECO:0000259" key="3">
    <source>
        <dbReference type="PROSITE" id="PS50113"/>
    </source>
</evidence>
<dbReference type="SUPFAM" id="SSF141868">
    <property type="entry name" value="EAL domain-like"/>
    <property type="match status" value="1"/>
</dbReference>
<dbReference type="FunFam" id="3.30.70.270:FF:000001">
    <property type="entry name" value="Diguanylate cyclase domain protein"/>
    <property type="match status" value="1"/>
</dbReference>
<dbReference type="EMBL" id="FMTM01000003">
    <property type="protein sequence ID" value="SCW58282.1"/>
    <property type="molecule type" value="Genomic_DNA"/>
</dbReference>
<dbReference type="PANTHER" id="PTHR44757:SF2">
    <property type="entry name" value="BIOFILM ARCHITECTURE MAINTENANCE PROTEIN MBAA"/>
    <property type="match status" value="1"/>
</dbReference>
<dbReference type="Proteomes" id="UP000199542">
    <property type="component" value="Unassembled WGS sequence"/>
</dbReference>
<accession>A0A1G4RMW1</accession>